<dbReference type="GO" id="GO:0015095">
    <property type="term" value="F:magnesium ion transmembrane transporter activity"/>
    <property type="evidence" value="ECO:0007669"/>
    <property type="project" value="UniProtKB-UniRule"/>
</dbReference>
<comment type="function">
    <text evidence="9">Acts as a magnesium transporter.</text>
</comment>
<feature type="domain" description="CBS" evidence="10">
    <location>
        <begin position="200"/>
        <end position="256"/>
    </location>
</feature>
<keyword evidence="9" id="KW-1003">Cell membrane</keyword>
<dbReference type="InterPro" id="IPR038076">
    <property type="entry name" value="MgtE_N_sf"/>
</dbReference>
<dbReference type="GO" id="GO:0005886">
    <property type="term" value="C:plasma membrane"/>
    <property type="evidence" value="ECO:0007669"/>
    <property type="project" value="UniProtKB-SubCell"/>
</dbReference>
<feature type="transmembrane region" description="Helical" evidence="9">
    <location>
        <begin position="313"/>
        <end position="337"/>
    </location>
</feature>
<dbReference type="SUPFAM" id="SSF161093">
    <property type="entry name" value="MgtE membrane domain-like"/>
    <property type="match status" value="1"/>
</dbReference>
<evidence type="ECO:0000259" key="10">
    <source>
        <dbReference type="PROSITE" id="PS51371"/>
    </source>
</evidence>
<dbReference type="SUPFAM" id="SSF54631">
    <property type="entry name" value="CBS-domain pair"/>
    <property type="match status" value="1"/>
</dbReference>
<evidence type="ECO:0000256" key="8">
    <source>
        <dbReference type="PROSITE-ProRule" id="PRU00703"/>
    </source>
</evidence>
<dbReference type="Pfam" id="PF01769">
    <property type="entry name" value="MgtE"/>
    <property type="match status" value="1"/>
</dbReference>
<dbReference type="InterPro" id="IPR036739">
    <property type="entry name" value="SLC41_membr_dom_sf"/>
</dbReference>
<name>A0A3A3GG07_PANTH</name>
<evidence type="ECO:0000256" key="2">
    <source>
        <dbReference type="ARBA" id="ARBA00009749"/>
    </source>
</evidence>
<evidence type="ECO:0000256" key="5">
    <source>
        <dbReference type="ARBA" id="ARBA00022842"/>
    </source>
</evidence>
<evidence type="ECO:0000256" key="1">
    <source>
        <dbReference type="ARBA" id="ARBA00004141"/>
    </source>
</evidence>
<dbReference type="NCBIfam" id="TIGR00400">
    <property type="entry name" value="mgtE"/>
    <property type="match status" value="1"/>
</dbReference>
<dbReference type="InterPro" id="IPR006668">
    <property type="entry name" value="Mg_transptr_MgtE_intracell_dom"/>
</dbReference>
<keyword evidence="4 9" id="KW-0812">Transmembrane</keyword>
<reference evidence="11 12" key="1">
    <citation type="submission" date="2018-09" db="EMBL/GenBank/DDBJ databases">
        <title>Paenibacillus SK2017-BO5.</title>
        <authorList>
            <person name="Piskunova J.V."/>
            <person name="Dubiley S.A."/>
            <person name="Severinov K.V."/>
        </authorList>
    </citation>
    <scope>NUCLEOTIDE SEQUENCE [LARGE SCALE GENOMIC DNA]</scope>
    <source>
        <strain evidence="11 12">BO5</strain>
    </source>
</reference>
<dbReference type="CDD" id="cd04606">
    <property type="entry name" value="CBS_pair_Mg_transporter"/>
    <property type="match status" value="1"/>
</dbReference>
<evidence type="ECO:0000256" key="7">
    <source>
        <dbReference type="ARBA" id="ARBA00023136"/>
    </source>
</evidence>
<comment type="caution">
    <text evidence="11">The sequence shown here is derived from an EMBL/GenBank/DDBJ whole genome shotgun (WGS) entry which is preliminary data.</text>
</comment>
<evidence type="ECO:0000256" key="6">
    <source>
        <dbReference type="ARBA" id="ARBA00022989"/>
    </source>
</evidence>
<evidence type="ECO:0000256" key="4">
    <source>
        <dbReference type="ARBA" id="ARBA00022692"/>
    </source>
</evidence>
<dbReference type="InterPro" id="IPR006669">
    <property type="entry name" value="MgtE_transporter"/>
</dbReference>
<accession>A0A3A3GG07</accession>
<dbReference type="SUPFAM" id="SSF158791">
    <property type="entry name" value="MgtE N-terminal domain-like"/>
    <property type="match status" value="1"/>
</dbReference>
<keyword evidence="5 9" id="KW-0460">Magnesium</keyword>
<feature type="transmembrane region" description="Helical" evidence="9">
    <location>
        <begin position="385"/>
        <end position="407"/>
    </location>
</feature>
<dbReference type="EMBL" id="QYZD01000031">
    <property type="protein sequence ID" value="RJG20795.1"/>
    <property type="molecule type" value="Genomic_DNA"/>
</dbReference>
<dbReference type="InterPro" id="IPR006667">
    <property type="entry name" value="SLC41_membr_dom"/>
</dbReference>
<comment type="subunit">
    <text evidence="9">Homodimer.</text>
</comment>
<dbReference type="GO" id="GO:0046872">
    <property type="term" value="F:metal ion binding"/>
    <property type="evidence" value="ECO:0007669"/>
    <property type="project" value="UniProtKB-KW"/>
</dbReference>
<dbReference type="SMART" id="SM00116">
    <property type="entry name" value="CBS"/>
    <property type="match status" value="2"/>
</dbReference>
<evidence type="ECO:0000313" key="11">
    <source>
        <dbReference type="EMBL" id="RJG20795.1"/>
    </source>
</evidence>
<keyword evidence="7 9" id="KW-0472">Membrane</keyword>
<keyword evidence="9" id="KW-0479">Metal-binding</keyword>
<comment type="similarity">
    <text evidence="2 9">Belongs to the SLC41A transporter family.</text>
</comment>
<keyword evidence="8" id="KW-0129">CBS domain</keyword>
<feature type="transmembrane region" description="Helical" evidence="9">
    <location>
        <begin position="419"/>
        <end position="441"/>
    </location>
</feature>
<comment type="subcellular location">
    <subcellularLocation>
        <location evidence="9">Cell membrane</location>
        <topology evidence="9">Multi-pass membrane protein</topology>
    </subcellularLocation>
    <subcellularLocation>
        <location evidence="1">Membrane</location>
        <topology evidence="1">Multi-pass membrane protein</topology>
    </subcellularLocation>
</comment>
<proteinExistence type="inferred from homology"/>
<evidence type="ECO:0000256" key="3">
    <source>
        <dbReference type="ARBA" id="ARBA00022448"/>
    </source>
</evidence>
<dbReference type="InterPro" id="IPR046342">
    <property type="entry name" value="CBS_dom_sf"/>
</dbReference>
<dbReference type="RefSeq" id="WP_119795904.1">
    <property type="nucleotide sequence ID" value="NZ_QYZD01000031.1"/>
</dbReference>
<evidence type="ECO:0000313" key="12">
    <source>
        <dbReference type="Proteomes" id="UP000266177"/>
    </source>
</evidence>
<dbReference type="PROSITE" id="PS51371">
    <property type="entry name" value="CBS"/>
    <property type="match status" value="1"/>
</dbReference>
<dbReference type="Gene3D" id="3.10.580.10">
    <property type="entry name" value="CBS-domain"/>
    <property type="match status" value="1"/>
</dbReference>
<dbReference type="PANTHER" id="PTHR41394:SF8">
    <property type="entry name" value="MAGNESIUM TRANSPORTER MGTE"/>
    <property type="match status" value="1"/>
</dbReference>
<dbReference type="Pfam" id="PF00571">
    <property type="entry name" value="CBS"/>
    <property type="match status" value="2"/>
</dbReference>
<keyword evidence="3 9" id="KW-0813">Transport</keyword>
<dbReference type="InterPro" id="IPR000644">
    <property type="entry name" value="CBS_dom"/>
</dbReference>
<sequence length="448" mass="50012">MEQKWMIQELKDRLAEQKQDALTDFLARYQPYDLAEMLIELEENEQIRFIAELPIPLGAEILEYVDPELQYRILDRGTKETAASMLNEMSSDKVADLLLAIHPHQAGTLLELLPADYREKISALMQYPPESAGSLATVDYIAVRNYWTVEHTLQHVRKVGQDAEMVSYFYVLDNNGKLVGVVSLKQAILAQADSRLEDIMLKDFVSVSARMNQQEVATILSNYDLVALPVITDEQRMIGIITVDDLIDVIHEEATEDFQKMGGSQPLEVPYFKNSFWKLFRKRIGWLLILFVAEAYTGNVLRHFEDTLSEVIALAFFIPLLVGTGGNTGTQTVTTLVRALALGEVKPKHIFKVIRKEVSTGLILGLCMGVATFIRAQILGVGFDIGSVVAVTAIFIVIWASLIAAVLPLVLHKLRVDPAVVSGPFITTLVDGTGLIIYFTLAKMMLNL</sequence>
<feature type="transmembrane region" description="Helical" evidence="9">
    <location>
        <begin position="358"/>
        <end position="379"/>
    </location>
</feature>
<protein>
    <recommendedName>
        <fullName evidence="9">Magnesium transporter MgtE</fullName>
    </recommendedName>
</protein>
<dbReference type="OrthoDB" id="9790355at2"/>
<dbReference type="Proteomes" id="UP000266177">
    <property type="component" value="Unassembled WGS sequence"/>
</dbReference>
<dbReference type="AlphaFoldDB" id="A0A3A3GG07"/>
<evidence type="ECO:0000256" key="9">
    <source>
        <dbReference type="RuleBase" id="RU362011"/>
    </source>
</evidence>
<dbReference type="Gene3D" id="1.10.357.20">
    <property type="entry name" value="SLC41 divalent cation transporters, integral membrane domain"/>
    <property type="match status" value="1"/>
</dbReference>
<keyword evidence="6 9" id="KW-1133">Transmembrane helix</keyword>
<organism evidence="11 12">
    <name type="scientific">Paenibacillus thiaminolyticus</name>
    <name type="common">Bacillus thiaminolyticus</name>
    <dbReference type="NCBI Taxonomy" id="49283"/>
    <lineage>
        <taxon>Bacteria</taxon>
        <taxon>Bacillati</taxon>
        <taxon>Bacillota</taxon>
        <taxon>Bacilli</taxon>
        <taxon>Bacillales</taxon>
        <taxon>Paenibacillaceae</taxon>
        <taxon>Paenibacillus</taxon>
    </lineage>
</organism>
<dbReference type="Pfam" id="PF03448">
    <property type="entry name" value="MgtE_N"/>
    <property type="match status" value="1"/>
</dbReference>
<feature type="transmembrane region" description="Helical" evidence="9">
    <location>
        <begin position="284"/>
        <end position="301"/>
    </location>
</feature>
<dbReference type="SMART" id="SM00924">
    <property type="entry name" value="MgtE_N"/>
    <property type="match status" value="1"/>
</dbReference>
<dbReference type="Gene3D" id="1.25.60.10">
    <property type="entry name" value="MgtE N-terminal domain-like"/>
    <property type="match status" value="1"/>
</dbReference>
<gene>
    <name evidence="11" type="primary">mgtE</name>
    <name evidence="11" type="ORF">DQX05_24030</name>
</gene>
<dbReference type="PANTHER" id="PTHR41394">
    <property type="entry name" value="MAGNESIUM TRANSPORTER MGTE"/>
    <property type="match status" value="1"/>
</dbReference>